<dbReference type="PANTHER" id="PTHR23117:SF13">
    <property type="entry name" value="GUANYLATE KINASE"/>
    <property type="match status" value="1"/>
</dbReference>
<accession>A0A921AX36</accession>
<comment type="caution">
    <text evidence="11">The sequence shown here is derived from an EMBL/GenBank/DDBJ whole genome shotgun (WGS) entry which is preliminary data.</text>
</comment>
<dbReference type="SMART" id="SM00072">
    <property type="entry name" value="GuKc"/>
    <property type="match status" value="1"/>
</dbReference>
<evidence type="ECO:0000313" key="12">
    <source>
        <dbReference type="Proteomes" id="UP000698963"/>
    </source>
</evidence>
<keyword evidence="5 9" id="KW-0547">Nucleotide-binding</keyword>
<evidence type="ECO:0000256" key="8">
    <source>
        <dbReference type="ARBA" id="ARBA00030128"/>
    </source>
</evidence>
<dbReference type="EMBL" id="DYZA01000174">
    <property type="protein sequence ID" value="HJD97719.1"/>
    <property type="molecule type" value="Genomic_DNA"/>
</dbReference>
<dbReference type="InterPro" id="IPR008144">
    <property type="entry name" value="Guanylate_kin-like_dom"/>
</dbReference>
<dbReference type="InterPro" id="IPR027417">
    <property type="entry name" value="P-loop_NTPase"/>
</dbReference>
<comment type="subcellular location">
    <subcellularLocation>
        <location evidence="9">Cytoplasm</location>
    </subcellularLocation>
</comment>
<keyword evidence="6 9" id="KW-0418">Kinase</keyword>
<reference evidence="11" key="2">
    <citation type="submission" date="2021-09" db="EMBL/GenBank/DDBJ databases">
        <authorList>
            <person name="Gilroy R."/>
        </authorList>
    </citation>
    <scope>NUCLEOTIDE SEQUENCE</scope>
    <source>
        <strain evidence="11">ChiGjej2B2-19336</strain>
    </source>
</reference>
<evidence type="ECO:0000256" key="7">
    <source>
        <dbReference type="ARBA" id="ARBA00022840"/>
    </source>
</evidence>
<evidence type="ECO:0000256" key="1">
    <source>
        <dbReference type="ARBA" id="ARBA00005790"/>
    </source>
</evidence>
<dbReference type="NCBIfam" id="TIGR03263">
    <property type="entry name" value="guanyl_kin"/>
    <property type="match status" value="1"/>
</dbReference>
<evidence type="ECO:0000313" key="11">
    <source>
        <dbReference type="EMBL" id="HJD97719.1"/>
    </source>
</evidence>
<organism evidence="11 12">
    <name type="scientific">Mailhella massiliensis</name>
    <dbReference type="NCBI Taxonomy" id="1903261"/>
    <lineage>
        <taxon>Bacteria</taxon>
        <taxon>Pseudomonadati</taxon>
        <taxon>Thermodesulfobacteriota</taxon>
        <taxon>Desulfovibrionia</taxon>
        <taxon>Desulfovibrionales</taxon>
        <taxon>Desulfovibrionaceae</taxon>
        <taxon>Mailhella</taxon>
    </lineage>
</organism>
<dbReference type="GO" id="GO:0005524">
    <property type="term" value="F:ATP binding"/>
    <property type="evidence" value="ECO:0007669"/>
    <property type="project" value="UniProtKB-UniRule"/>
</dbReference>
<gene>
    <name evidence="9 11" type="primary">gmk</name>
    <name evidence="11" type="ORF">K8W16_08760</name>
</gene>
<feature type="domain" description="Guanylate kinase-like" evidence="10">
    <location>
        <begin position="10"/>
        <end position="187"/>
    </location>
</feature>
<dbReference type="SUPFAM" id="SSF52540">
    <property type="entry name" value="P-loop containing nucleoside triphosphate hydrolases"/>
    <property type="match status" value="1"/>
</dbReference>
<evidence type="ECO:0000256" key="9">
    <source>
        <dbReference type="HAMAP-Rule" id="MF_00328"/>
    </source>
</evidence>
<evidence type="ECO:0000256" key="3">
    <source>
        <dbReference type="ARBA" id="ARBA00016296"/>
    </source>
</evidence>
<dbReference type="HAMAP" id="MF_00328">
    <property type="entry name" value="Guanylate_kinase"/>
    <property type="match status" value="1"/>
</dbReference>
<dbReference type="PANTHER" id="PTHR23117">
    <property type="entry name" value="GUANYLATE KINASE-RELATED"/>
    <property type="match status" value="1"/>
</dbReference>
<dbReference type="EC" id="2.7.4.8" evidence="2 9"/>
<dbReference type="InterPro" id="IPR008145">
    <property type="entry name" value="GK/Ca_channel_bsu"/>
</dbReference>
<dbReference type="CDD" id="cd00071">
    <property type="entry name" value="GMPK"/>
    <property type="match status" value="1"/>
</dbReference>
<keyword evidence="7 9" id="KW-0067">ATP-binding</keyword>
<dbReference type="PROSITE" id="PS00856">
    <property type="entry name" value="GUANYLATE_KINASE_1"/>
    <property type="match status" value="1"/>
</dbReference>
<sequence>MKTDFGPRRGLPFVICAPSGAGKTTLVSRLTAEFPLEFSISCTTRAPRGTERDGVDYIFLDRDTFVKRRAQGYFAEWAEVHGNFYGTPLQPVRDRLALGKDMLFDIDVQGAAQLSLSLPEARFVFILPPSMEELERRLRGRGTDSEEAIRIRLSNARTEIMSSHWFDAVIVNDDLDMAYDQLRSFYLASTLQPSLKPQLARSICGE</sequence>
<evidence type="ECO:0000256" key="4">
    <source>
        <dbReference type="ARBA" id="ARBA00022679"/>
    </source>
</evidence>
<proteinExistence type="inferred from homology"/>
<evidence type="ECO:0000256" key="5">
    <source>
        <dbReference type="ARBA" id="ARBA00022741"/>
    </source>
</evidence>
<dbReference type="InterPro" id="IPR020590">
    <property type="entry name" value="Guanylate_kinase_CS"/>
</dbReference>
<dbReference type="AlphaFoldDB" id="A0A921AX36"/>
<comment type="function">
    <text evidence="9">Essential for recycling GMP and indirectly, cGMP.</text>
</comment>
<comment type="catalytic activity">
    <reaction evidence="9">
        <text>GMP + ATP = GDP + ADP</text>
        <dbReference type="Rhea" id="RHEA:20780"/>
        <dbReference type="ChEBI" id="CHEBI:30616"/>
        <dbReference type="ChEBI" id="CHEBI:58115"/>
        <dbReference type="ChEBI" id="CHEBI:58189"/>
        <dbReference type="ChEBI" id="CHEBI:456216"/>
        <dbReference type="EC" id="2.7.4.8"/>
    </reaction>
</comment>
<dbReference type="RefSeq" id="WP_304122766.1">
    <property type="nucleotide sequence ID" value="NZ_DYZA01000174.1"/>
</dbReference>
<reference evidence="11" key="1">
    <citation type="journal article" date="2021" name="PeerJ">
        <title>Extensive microbial diversity within the chicken gut microbiome revealed by metagenomics and culture.</title>
        <authorList>
            <person name="Gilroy R."/>
            <person name="Ravi A."/>
            <person name="Getino M."/>
            <person name="Pursley I."/>
            <person name="Horton D.L."/>
            <person name="Alikhan N.F."/>
            <person name="Baker D."/>
            <person name="Gharbi K."/>
            <person name="Hall N."/>
            <person name="Watson M."/>
            <person name="Adriaenssens E.M."/>
            <person name="Foster-Nyarko E."/>
            <person name="Jarju S."/>
            <person name="Secka A."/>
            <person name="Antonio M."/>
            <person name="Oren A."/>
            <person name="Chaudhuri R.R."/>
            <person name="La Ragione R."/>
            <person name="Hildebrand F."/>
            <person name="Pallen M.J."/>
        </authorList>
    </citation>
    <scope>NUCLEOTIDE SEQUENCE</scope>
    <source>
        <strain evidence="11">ChiGjej2B2-19336</strain>
    </source>
</reference>
<dbReference type="Pfam" id="PF00625">
    <property type="entry name" value="Guanylate_kin"/>
    <property type="match status" value="1"/>
</dbReference>
<keyword evidence="4 9" id="KW-0808">Transferase</keyword>
<feature type="binding site" evidence="9">
    <location>
        <begin position="17"/>
        <end position="24"/>
    </location>
    <ligand>
        <name>ATP</name>
        <dbReference type="ChEBI" id="CHEBI:30616"/>
    </ligand>
</feature>
<evidence type="ECO:0000256" key="6">
    <source>
        <dbReference type="ARBA" id="ARBA00022777"/>
    </source>
</evidence>
<dbReference type="Proteomes" id="UP000698963">
    <property type="component" value="Unassembled WGS sequence"/>
</dbReference>
<dbReference type="GO" id="GO:0005829">
    <property type="term" value="C:cytosol"/>
    <property type="evidence" value="ECO:0007669"/>
    <property type="project" value="TreeGrafter"/>
</dbReference>
<dbReference type="Gene3D" id="3.40.50.300">
    <property type="entry name" value="P-loop containing nucleotide triphosphate hydrolases"/>
    <property type="match status" value="1"/>
</dbReference>
<protein>
    <recommendedName>
        <fullName evidence="3 9">Guanylate kinase</fullName>
        <ecNumber evidence="2 9">2.7.4.8</ecNumber>
    </recommendedName>
    <alternativeName>
        <fullName evidence="8 9">GMP kinase</fullName>
    </alternativeName>
</protein>
<evidence type="ECO:0000259" key="10">
    <source>
        <dbReference type="PROSITE" id="PS50052"/>
    </source>
</evidence>
<dbReference type="Gene3D" id="3.30.63.10">
    <property type="entry name" value="Guanylate Kinase phosphate binding domain"/>
    <property type="match status" value="1"/>
</dbReference>
<dbReference type="GO" id="GO:0004385">
    <property type="term" value="F:GMP kinase activity"/>
    <property type="evidence" value="ECO:0007669"/>
    <property type="project" value="UniProtKB-UniRule"/>
</dbReference>
<comment type="similarity">
    <text evidence="1 9">Belongs to the guanylate kinase family.</text>
</comment>
<dbReference type="FunFam" id="3.30.63.10:FF:000002">
    <property type="entry name" value="Guanylate kinase 1"/>
    <property type="match status" value="1"/>
</dbReference>
<name>A0A921AX36_9BACT</name>
<dbReference type="InterPro" id="IPR017665">
    <property type="entry name" value="Guanylate_kinase"/>
</dbReference>
<evidence type="ECO:0000256" key="2">
    <source>
        <dbReference type="ARBA" id="ARBA00012961"/>
    </source>
</evidence>
<dbReference type="PROSITE" id="PS50052">
    <property type="entry name" value="GUANYLATE_KINASE_2"/>
    <property type="match status" value="1"/>
</dbReference>
<keyword evidence="9" id="KW-0963">Cytoplasm</keyword>